<dbReference type="InterPro" id="IPR055060">
    <property type="entry name" value="ACOX_C_alpha1"/>
</dbReference>
<evidence type="ECO:0000313" key="2">
    <source>
        <dbReference type="EMBL" id="RQH22354.1"/>
    </source>
</evidence>
<keyword evidence="3" id="KW-1185">Reference proteome</keyword>
<evidence type="ECO:0000313" key="3">
    <source>
        <dbReference type="Proteomes" id="UP000269154"/>
    </source>
</evidence>
<gene>
    <name evidence="2" type="ORF">D5R40_31075</name>
</gene>
<proteinExistence type="predicted"/>
<dbReference type="GO" id="GO:0055088">
    <property type="term" value="P:lipid homeostasis"/>
    <property type="evidence" value="ECO:0007669"/>
    <property type="project" value="TreeGrafter"/>
</dbReference>
<dbReference type="AlphaFoldDB" id="A0A3N6NVC1"/>
<dbReference type="PANTHER" id="PTHR10909">
    <property type="entry name" value="ELECTRON TRANSPORT OXIDOREDUCTASE"/>
    <property type="match status" value="1"/>
</dbReference>
<dbReference type="GO" id="GO:0005504">
    <property type="term" value="F:fatty acid binding"/>
    <property type="evidence" value="ECO:0007669"/>
    <property type="project" value="TreeGrafter"/>
</dbReference>
<evidence type="ECO:0000259" key="1">
    <source>
        <dbReference type="Pfam" id="PF22924"/>
    </source>
</evidence>
<dbReference type="Gene3D" id="1.20.140.10">
    <property type="entry name" value="Butyryl-CoA Dehydrogenase, subunit A, domain 3"/>
    <property type="match status" value="1"/>
</dbReference>
<feature type="domain" description="Acyl-CoA oxidase C-alpha1" evidence="1">
    <location>
        <begin position="1"/>
        <end position="96"/>
    </location>
</feature>
<reference evidence="2 3" key="1">
    <citation type="journal article" date="2018" name="ACS Chem. Biol.">
        <title>Ketoreductase domain dysfunction expands chemodiversity: malyngamide biosynthesis in the cyanobacterium Okeania hirsuta.</title>
        <authorList>
            <person name="Moss N.A."/>
            <person name="Leao T."/>
            <person name="Rankin M."/>
            <person name="McCullough T.M."/>
            <person name="Qu P."/>
            <person name="Korobeynikov A."/>
            <person name="Smith J.L."/>
            <person name="Gerwick L."/>
            <person name="Gerwick W.H."/>
        </authorList>
    </citation>
    <scope>NUCLEOTIDE SEQUENCE [LARGE SCALE GENOMIC DNA]</scope>
    <source>
        <strain evidence="2 3">PAB10Feb10-1</strain>
    </source>
</reference>
<name>A0A3N6NVC1_9CYAN</name>
<sequence>MPLLAKTYALHFGLEYLTQRFSEHEGEDMREIETLAAGLKAYSTWFTTATIQECREACGGKGYLAENRFAALKADTEIFTTFEGDNTVLMQLVAKGVLTSFKNQFHEEGTWGLLRFLGGRIGTAISELNPIIIRNTDRQHLLSSDFQ</sequence>
<dbReference type="InterPro" id="IPR036250">
    <property type="entry name" value="AcylCo_DH-like_C"/>
</dbReference>
<dbReference type="EMBL" id="RCBY01000369">
    <property type="protein sequence ID" value="RQH22354.1"/>
    <property type="molecule type" value="Genomic_DNA"/>
</dbReference>
<organism evidence="2 3">
    <name type="scientific">Okeania hirsuta</name>
    <dbReference type="NCBI Taxonomy" id="1458930"/>
    <lineage>
        <taxon>Bacteria</taxon>
        <taxon>Bacillati</taxon>
        <taxon>Cyanobacteriota</taxon>
        <taxon>Cyanophyceae</taxon>
        <taxon>Oscillatoriophycideae</taxon>
        <taxon>Oscillatoriales</taxon>
        <taxon>Microcoleaceae</taxon>
        <taxon>Okeania</taxon>
    </lineage>
</organism>
<dbReference type="SUPFAM" id="SSF47203">
    <property type="entry name" value="Acyl-CoA dehydrogenase C-terminal domain-like"/>
    <property type="match status" value="1"/>
</dbReference>
<dbReference type="Proteomes" id="UP000269154">
    <property type="component" value="Unassembled WGS sequence"/>
</dbReference>
<protein>
    <recommendedName>
        <fullName evidence="1">Acyl-CoA oxidase C-alpha1 domain-containing protein</fullName>
    </recommendedName>
</protein>
<dbReference type="GO" id="GO:0071949">
    <property type="term" value="F:FAD binding"/>
    <property type="evidence" value="ECO:0007669"/>
    <property type="project" value="InterPro"/>
</dbReference>
<comment type="caution">
    <text evidence="2">The sequence shown here is derived from an EMBL/GenBank/DDBJ whole genome shotgun (WGS) entry which is preliminary data.</text>
</comment>
<dbReference type="Pfam" id="PF22924">
    <property type="entry name" value="ACOX_C_alpha1"/>
    <property type="match status" value="1"/>
</dbReference>
<accession>A0A3N6NVC1</accession>
<dbReference type="GO" id="GO:0003997">
    <property type="term" value="F:acyl-CoA oxidase activity"/>
    <property type="evidence" value="ECO:0007669"/>
    <property type="project" value="InterPro"/>
</dbReference>
<dbReference type="GO" id="GO:0033540">
    <property type="term" value="P:fatty acid beta-oxidation using acyl-CoA oxidase"/>
    <property type="evidence" value="ECO:0007669"/>
    <property type="project" value="TreeGrafter"/>
</dbReference>
<dbReference type="InterPro" id="IPR012258">
    <property type="entry name" value="Acyl-CoA_oxidase"/>
</dbReference>